<dbReference type="PATRIC" id="fig|34073.19.peg.593"/>
<dbReference type="PROSITE" id="PS50977">
    <property type="entry name" value="HTH_TETR_2"/>
    <property type="match status" value="1"/>
</dbReference>
<dbReference type="PANTHER" id="PTHR47506">
    <property type="entry name" value="TRANSCRIPTIONAL REGULATORY PROTEIN"/>
    <property type="match status" value="1"/>
</dbReference>
<dbReference type="AlphaFoldDB" id="A0A0H2M6S9"/>
<feature type="DNA-binding region" description="H-T-H motif" evidence="4">
    <location>
        <begin position="29"/>
        <end position="48"/>
    </location>
</feature>
<dbReference type="GO" id="GO:0003677">
    <property type="term" value="F:DNA binding"/>
    <property type="evidence" value="ECO:0007669"/>
    <property type="project" value="UniProtKB-UniRule"/>
</dbReference>
<sequence length="196" mass="21396">MGRVRNFDRDAVLESAVDVFWERGYDGAGMQEICRVTGLNPGSVYAAFGDKHGLFIEALKSYMASMSRETIARLNSNPSGRAGIADYYAALIEAMLDGKRRWGCLVTNSIVEFAMNDPQISEAFQLHLARLETALSGAIERAKQAGELSRDVDAAEAAVFLVCTTQGLNVLAKTRPSRRTLEAITRHAFTALGFEA</sequence>
<dbReference type="PANTHER" id="PTHR47506:SF10">
    <property type="entry name" value="TRANSCRIPTIONAL REGULATORY PROTEIN"/>
    <property type="match status" value="1"/>
</dbReference>
<keyword evidence="2 4" id="KW-0238">DNA-binding</keyword>
<keyword evidence="1" id="KW-0805">Transcription regulation</keyword>
<dbReference type="Pfam" id="PF16925">
    <property type="entry name" value="TetR_C_13"/>
    <property type="match status" value="1"/>
</dbReference>
<dbReference type="Gene3D" id="1.10.10.60">
    <property type="entry name" value="Homeodomain-like"/>
    <property type="match status" value="1"/>
</dbReference>
<dbReference type="InterPro" id="IPR009057">
    <property type="entry name" value="Homeodomain-like_sf"/>
</dbReference>
<feature type="domain" description="HTH tetR-type" evidence="5">
    <location>
        <begin position="6"/>
        <end position="66"/>
    </location>
</feature>
<organism evidence="6 7">
    <name type="scientific">Variovorax paradoxus</name>
    <dbReference type="NCBI Taxonomy" id="34073"/>
    <lineage>
        <taxon>Bacteria</taxon>
        <taxon>Pseudomonadati</taxon>
        <taxon>Pseudomonadota</taxon>
        <taxon>Betaproteobacteria</taxon>
        <taxon>Burkholderiales</taxon>
        <taxon>Comamonadaceae</taxon>
        <taxon>Variovorax</taxon>
    </lineage>
</organism>
<dbReference type="Gene3D" id="1.10.357.10">
    <property type="entry name" value="Tetracycline Repressor, domain 2"/>
    <property type="match status" value="1"/>
</dbReference>
<evidence type="ECO:0000256" key="1">
    <source>
        <dbReference type="ARBA" id="ARBA00023015"/>
    </source>
</evidence>
<dbReference type="SUPFAM" id="SSF46689">
    <property type="entry name" value="Homeodomain-like"/>
    <property type="match status" value="1"/>
</dbReference>
<dbReference type="InterPro" id="IPR001647">
    <property type="entry name" value="HTH_TetR"/>
</dbReference>
<dbReference type="InterPro" id="IPR036271">
    <property type="entry name" value="Tet_transcr_reg_TetR-rel_C_sf"/>
</dbReference>
<keyword evidence="7" id="KW-1185">Reference proteome</keyword>
<comment type="caution">
    <text evidence="6">The sequence shown here is derived from an EMBL/GenBank/DDBJ whole genome shotgun (WGS) entry which is preliminary data.</text>
</comment>
<keyword evidence="3" id="KW-0804">Transcription</keyword>
<dbReference type="Pfam" id="PF00440">
    <property type="entry name" value="TetR_N"/>
    <property type="match status" value="1"/>
</dbReference>
<accession>A0A0H2M6S9</accession>
<name>A0A0H2M6S9_VARPD</name>
<dbReference type="PRINTS" id="PR00455">
    <property type="entry name" value="HTHTETR"/>
</dbReference>
<protein>
    <submittedName>
        <fullName evidence="6">HTH-type transcriptional repressor ComR</fullName>
    </submittedName>
</protein>
<dbReference type="InterPro" id="IPR011075">
    <property type="entry name" value="TetR_C"/>
</dbReference>
<dbReference type="Proteomes" id="UP000035170">
    <property type="component" value="Unassembled WGS sequence"/>
</dbReference>
<evidence type="ECO:0000256" key="2">
    <source>
        <dbReference type="ARBA" id="ARBA00023125"/>
    </source>
</evidence>
<dbReference type="SUPFAM" id="SSF48498">
    <property type="entry name" value="Tetracyclin repressor-like, C-terminal domain"/>
    <property type="match status" value="1"/>
</dbReference>
<dbReference type="EMBL" id="JZWI01000004">
    <property type="protein sequence ID" value="KLN58043.1"/>
    <property type="molecule type" value="Genomic_DNA"/>
</dbReference>
<evidence type="ECO:0000256" key="3">
    <source>
        <dbReference type="ARBA" id="ARBA00023163"/>
    </source>
</evidence>
<evidence type="ECO:0000313" key="7">
    <source>
        <dbReference type="Proteomes" id="UP000035170"/>
    </source>
</evidence>
<reference evidence="6 7" key="1">
    <citation type="submission" date="2015-03" db="EMBL/GenBank/DDBJ databases">
        <title>Genome sequence of Variovorax paradoxus TBEA6.</title>
        <authorList>
            <person name="Poehlein A."/>
            <person name="Schuldes J."/>
            <person name="Wuebbeler J.H."/>
            <person name="Hiessl S."/>
            <person name="Steinbuechel A."/>
            <person name="Daniel R."/>
        </authorList>
    </citation>
    <scope>NUCLEOTIDE SEQUENCE [LARGE SCALE GENOMIC DNA]</scope>
    <source>
        <strain evidence="6 7">TBEA6</strain>
    </source>
</reference>
<evidence type="ECO:0000259" key="5">
    <source>
        <dbReference type="PROSITE" id="PS50977"/>
    </source>
</evidence>
<gene>
    <name evidence="6" type="primary">comR</name>
    <name evidence="6" type="ORF">VPARA_05860</name>
</gene>
<proteinExistence type="predicted"/>
<evidence type="ECO:0000313" key="6">
    <source>
        <dbReference type="EMBL" id="KLN58043.1"/>
    </source>
</evidence>
<evidence type="ECO:0000256" key="4">
    <source>
        <dbReference type="PROSITE-ProRule" id="PRU00335"/>
    </source>
</evidence>